<accession>A0A154BTR4</accession>
<comment type="cofactor">
    <cofactor evidence="2">
        <name>[4Fe-4S] cluster</name>
        <dbReference type="ChEBI" id="CHEBI:49883"/>
    </cofactor>
</comment>
<keyword evidence="8" id="KW-0560">Oxidoreductase</keyword>
<gene>
    <name evidence="12" type="ORF">AXX12_04620</name>
</gene>
<evidence type="ECO:0000256" key="8">
    <source>
        <dbReference type="ARBA" id="ARBA00023002"/>
    </source>
</evidence>
<dbReference type="PROSITE" id="PS51669">
    <property type="entry name" value="4FE4S_MOW_BIS_MGD"/>
    <property type="match status" value="1"/>
</dbReference>
<evidence type="ECO:0000259" key="11">
    <source>
        <dbReference type="PROSITE" id="PS51669"/>
    </source>
</evidence>
<dbReference type="InterPro" id="IPR027467">
    <property type="entry name" value="MopterinOxRdtase_cofactor_BS"/>
</dbReference>
<evidence type="ECO:0000256" key="1">
    <source>
        <dbReference type="ARBA" id="ARBA00001942"/>
    </source>
</evidence>
<evidence type="ECO:0000256" key="4">
    <source>
        <dbReference type="ARBA" id="ARBA00022485"/>
    </source>
</evidence>
<dbReference type="InterPro" id="IPR006311">
    <property type="entry name" value="TAT_signal"/>
</dbReference>
<keyword evidence="9" id="KW-0408">Iron</keyword>
<proteinExistence type="inferred from homology"/>
<dbReference type="Pfam" id="PF04879">
    <property type="entry name" value="Molybdop_Fe4S4"/>
    <property type="match status" value="1"/>
</dbReference>
<dbReference type="InterPro" id="IPR006657">
    <property type="entry name" value="MoPterin_dinucl-bd_dom"/>
</dbReference>
<keyword evidence="5" id="KW-0500">Molybdenum</keyword>
<dbReference type="SUPFAM" id="SSF53706">
    <property type="entry name" value="Formate dehydrogenase/DMSO reductase, domains 1-3"/>
    <property type="match status" value="1"/>
</dbReference>
<dbReference type="PROSITE" id="PS00551">
    <property type="entry name" value="MOLYBDOPTERIN_PROK_1"/>
    <property type="match status" value="1"/>
</dbReference>
<evidence type="ECO:0000313" key="12">
    <source>
        <dbReference type="EMBL" id="KYZ77404.1"/>
    </source>
</evidence>
<dbReference type="RefSeq" id="WP_066239681.1">
    <property type="nucleotide sequence ID" value="NZ_LSGP01000013.1"/>
</dbReference>
<organism evidence="12 13">
    <name type="scientific">Anaerosporomusa subterranea</name>
    <dbReference type="NCBI Taxonomy" id="1794912"/>
    <lineage>
        <taxon>Bacteria</taxon>
        <taxon>Bacillati</taxon>
        <taxon>Bacillota</taxon>
        <taxon>Negativicutes</taxon>
        <taxon>Acetonemataceae</taxon>
        <taxon>Anaerosporomusa</taxon>
    </lineage>
</organism>
<dbReference type="InterPro" id="IPR006656">
    <property type="entry name" value="Mopterin_OxRdtase"/>
</dbReference>
<comment type="similarity">
    <text evidence="3">Belongs to the prokaryotic molybdopterin-containing oxidoreductase family.</text>
</comment>
<dbReference type="GO" id="GO:0043546">
    <property type="term" value="F:molybdopterin cofactor binding"/>
    <property type="evidence" value="ECO:0007669"/>
    <property type="project" value="InterPro"/>
</dbReference>
<evidence type="ECO:0000313" key="13">
    <source>
        <dbReference type="Proteomes" id="UP000076268"/>
    </source>
</evidence>
<evidence type="ECO:0000256" key="6">
    <source>
        <dbReference type="ARBA" id="ARBA00022723"/>
    </source>
</evidence>
<dbReference type="GO" id="GO:0016491">
    <property type="term" value="F:oxidoreductase activity"/>
    <property type="evidence" value="ECO:0007669"/>
    <property type="project" value="UniProtKB-KW"/>
</dbReference>
<protein>
    <recommendedName>
        <fullName evidence="11">4Fe-4S Mo/W bis-MGD-type domain-containing protein</fullName>
    </recommendedName>
</protein>
<dbReference type="SMART" id="SM00926">
    <property type="entry name" value="Molybdop_Fe4S4"/>
    <property type="match status" value="1"/>
</dbReference>
<dbReference type="Gene3D" id="3.40.228.10">
    <property type="entry name" value="Dimethylsulfoxide Reductase, domain 2"/>
    <property type="match status" value="1"/>
</dbReference>
<dbReference type="PROSITE" id="PS51318">
    <property type="entry name" value="TAT"/>
    <property type="match status" value="1"/>
</dbReference>
<dbReference type="InterPro" id="IPR006655">
    <property type="entry name" value="Mopterin_OxRdtase_prok_CS"/>
</dbReference>
<evidence type="ECO:0000256" key="9">
    <source>
        <dbReference type="ARBA" id="ARBA00023004"/>
    </source>
</evidence>
<dbReference type="InterPro" id="IPR019546">
    <property type="entry name" value="TAT_signal_bac_arc"/>
</dbReference>
<dbReference type="InterPro" id="IPR009010">
    <property type="entry name" value="Asp_de-COase-like_dom_sf"/>
</dbReference>
<dbReference type="AlphaFoldDB" id="A0A154BTR4"/>
<name>A0A154BTR4_ANASB</name>
<dbReference type="PROSITE" id="PS00490">
    <property type="entry name" value="MOLYBDOPTERIN_PROK_2"/>
    <property type="match status" value="1"/>
</dbReference>
<dbReference type="Proteomes" id="UP000076268">
    <property type="component" value="Unassembled WGS sequence"/>
</dbReference>
<dbReference type="PANTHER" id="PTHR43742">
    <property type="entry name" value="TRIMETHYLAMINE-N-OXIDE REDUCTASE"/>
    <property type="match status" value="1"/>
</dbReference>
<dbReference type="Gene3D" id="3.40.50.740">
    <property type="match status" value="1"/>
</dbReference>
<dbReference type="NCBIfam" id="TIGR01409">
    <property type="entry name" value="TAT_signal_seq"/>
    <property type="match status" value="1"/>
</dbReference>
<evidence type="ECO:0000256" key="7">
    <source>
        <dbReference type="ARBA" id="ARBA00022729"/>
    </source>
</evidence>
<dbReference type="Pfam" id="PF00384">
    <property type="entry name" value="Molybdopterin"/>
    <property type="match status" value="1"/>
</dbReference>
<dbReference type="EMBL" id="LSGP01000013">
    <property type="protein sequence ID" value="KYZ77404.1"/>
    <property type="molecule type" value="Genomic_DNA"/>
</dbReference>
<dbReference type="GO" id="GO:0046872">
    <property type="term" value="F:metal ion binding"/>
    <property type="evidence" value="ECO:0007669"/>
    <property type="project" value="UniProtKB-KW"/>
</dbReference>
<comment type="cofactor">
    <cofactor evidence="1">
        <name>Mo-bis(molybdopterin guanine dinucleotide)</name>
        <dbReference type="ChEBI" id="CHEBI:60539"/>
    </cofactor>
</comment>
<keyword evidence="13" id="KW-1185">Reference proteome</keyword>
<dbReference type="CDD" id="cd02778">
    <property type="entry name" value="MopB_CT_Thiosulfate-R-like"/>
    <property type="match status" value="1"/>
</dbReference>
<dbReference type="GO" id="GO:0051539">
    <property type="term" value="F:4 iron, 4 sulfur cluster binding"/>
    <property type="evidence" value="ECO:0007669"/>
    <property type="project" value="UniProtKB-KW"/>
</dbReference>
<dbReference type="InterPro" id="IPR006963">
    <property type="entry name" value="Mopterin_OxRdtase_4Fe-4S_dom"/>
</dbReference>
<keyword evidence="4" id="KW-0004">4Fe-4S</keyword>
<feature type="domain" description="4Fe-4S Mo/W bis-MGD-type" evidence="11">
    <location>
        <begin position="40"/>
        <end position="96"/>
    </location>
</feature>
<comment type="caution">
    <text evidence="12">The sequence shown here is derived from an EMBL/GenBank/DDBJ whole genome shotgun (WGS) entry which is preliminary data.</text>
</comment>
<dbReference type="Gene3D" id="2.20.25.90">
    <property type="entry name" value="ADC-like domains"/>
    <property type="match status" value="1"/>
</dbReference>
<dbReference type="OrthoDB" id="219031at2"/>
<keyword evidence="7" id="KW-0732">Signal</keyword>
<evidence type="ECO:0000256" key="5">
    <source>
        <dbReference type="ARBA" id="ARBA00022505"/>
    </source>
</evidence>
<reference evidence="12 13" key="1">
    <citation type="submission" date="2016-02" db="EMBL/GenBank/DDBJ databases">
        <title>Anaerosporomusa subterraneum gen. nov., sp. nov., a spore-forming obligate anaerobe isolated from saprolite.</title>
        <authorList>
            <person name="Choi J.K."/>
            <person name="Shah M."/>
            <person name="Yee N."/>
        </authorList>
    </citation>
    <scope>NUCLEOTIDE SEQUENCE [LARGE SCALE GENOMIC DNA]</scope>
    <source>
        <strain evidence="12 13">RU4</strain>
    </source>
</reference>
<evidence type="ECO:0000256" key="2">
    <source>
        <dbReference type="ARBA" id="ARBA00001966"/>
    </source>
</evidence>
<dbReference type="SUPFAM" id="SSF50692">
    <property type="entry name" value="ADC-like"/>
    <property type="match status" value="1"/>
</dbReference>
<sequence>MITRRSFLKLSGAVAASLSVASMFPDIATWAAGGKVEGKADFVRSFCEMCTSRCPIQAKVVDGKAVLVSGNPDWGATGGTLCARGVSGQSQLYDPQRIQKPLIRVGERGEGKWKEVSYEEAYDYIAKQMQGIKEKYGPEAMAFGCRKGPHMSYLYTFAKAYGSPNTHNHESTCPLARTVGLEVTFGTAGLGLDYGNCKYIVSLGRNYFEGINVAQVRGVMNCINKGGKLVSIDPRYSLTSAKAHEWLPIKPGTDLALVLALNHVFIRDGLYDKDFITKYTEGFEAVKASVTSYTPAWAEKETGIKAADIERIAKEMAAVKPKAILDWGWRTTFTPEEFELRRAIIIGNMLLGNLEVPGGSFFSKGPGFINGLVGKPVVQGIAGFKTPPFPKPAKPRVDGAGVKGHPMELAPAGDGIAQAVPESILTEKPYPIKGYFAYRYNPVVTMPQTNRVIEAMKKLDLLVVCDIYMSDTAMFADVVLPESTYLERDEGFNDYSGGVPAFTLRQQVVKPVYNTRAHWQIFKELSEKMGLGAYFPYTNIDDIRLTQMGGKQDLVKMGKEKGFVNFGMKPLFLRDKNSVAEFVKQFPDAQSLVNEQGYIDKYLTNLKTPSKKIELMSQVAQNVFGRGVPVYRPIQIAESGQQLFIQGKTGLHTNGHTHNVPWLHELMPENRLWMHPETASKLGVKTDDLVEMASTVGKQQVKAYITEGVRPDTVFCYMGFGRVSPGLKRAYKKGVNSNLMIPTSTVPVCGITLQTAGVTLKKV</sequence>
<dbReference type="CDD" id="cd02755">
    <property type="entry name" value="MopB_Thiosulfate-R-like"/>
    <property type="match status" value="1"/>
</dbReference>
<dbReference type="PANTHER" id="PTHR43742:SF9">
    <property type="entry name" value="TETRATHIONATE REDUCTASE SUBUNIT A"/>
    <property type="match status" value="1"/>
</dbReference>
<dbReference type="InterPro" id="IPR050612">
    <property type="entry name" value="Prok_Mopterin_Oxidored"/>
</dbReference>
<dbReference type="Gene3D" id="2.40.40.20">
    <property type="match status" value="1"/>
</dbReference>
<dbReference type="STRING" id="1794912.AXX12_04620"/>
<dbReference type="Pfam" id="PF01568">
    <property type="entry name" value="Molydop_binding"/>
    <property type="match status" value="1"/>
</dbReference>
<keyword evidence="6" id="KW-0479">Metal-binding</keyword>
<evidence type="ECO:0000256" key="10">
    <source>
        <dbReference type="ARBA" id="ARBA00023014"/>
    </source>
</evidence>
<dbReference type="NCBIfam" id="NF012032">
    <property type="entry name" value="PRK15488.1"/>
    <property type="match status" value="1"/>
</dbReference>
<evidence type="ECO:0000256" key="3">
    <source>
        <dbReference type="ARBA" id="ARBA00010312"/>
    </source>
</evidence>
<keyword evidence="10" id="KW-0411">Iron-sulfur</keyword>